<keyword evidence="2" id="KW-0732">Signal</keyword>
<dbReference type="AlphaFoldDB" id="B4RII6"/>
<dbReference type="HOGENOM" id="CLU_042913_0_2_5"/>
<organism evidence="3 4">
    <name type="scientific">Phenylobacterium zucineum (strain HLK1)</name>
    <dbReference type="NCBI Taxonomy" id="450851"/>
    <lineage>
        <taxon>Bacteria</taxon>
        <taxon>Pseudomonadati</taxon>
        <taxon>Pseudomonadota</taxon>
        <taxon>Alphaproteobacteria</taxon>
        <taxon>Caulobacterales</taxon>
        <taxon>Caulobacteraceae</taxon>
        <taxon>Phenylobacterium</taxon>
    </lineage>
</organism>
<dbReference type="Proteomes" id="UP000001868">
    <property type="component" value="Plasmid pHLK1"/>
</dbReference>
<feature type="chain" id="PRO_5002825523" evidence="2">
    <location>
        <begin position="23"/>
        <end position="354"/>
    </location>
</feature>
<keyword evidence="3" id="KW-0614">Plasmid</keyword>
<dbReference type="EMBL" id="CP000748">
    <property type="protein sequence ID" value="ACG80161.1"/>
    <property type="molecule type" value="Genomic_DNA"/>
</dbReference>
<evidence type="ECO:0000256" key="1">
    <source>
        <dbReference type="SAM" id="MobiDB-lite"/>
    </source>
</evidence>
<dbReference type="eggNOG" id="COG3667">
    <property type="taxonomic scope" value="Bacteria"/>
</dbReference>
<keyword evidence="4" id="KW-1185">Reference proteome</keyword>
<evidence type="ECO:0000313" key="4">
    <source>
        <dbReference type="Proteomes" id="UP000001868"/>
    </source>
</evidence>
<dbReference type="Gene3D" id="2.40.128.130">
    <property type="entry name" value="Autotransporter beta-domain"/>
    <property type="match status" value="1"/>
</dbReference>
<evidence type="ECO:0000313" key="3">
    <source>
        <dbReference type="EMBL" id="ACG80161.1"/>
    </source>
</evidence>
<evidence type="ECO:0000256" key="2">
    <source>
        <dbReference type="SAM" id="SignalP"/>
    </source>
</evidence>
<dbReference type="GO" id="GO:0006878">
    <property type="term" value="P:intracellular copper ion homeostasis"/>
    <property type="evidence" value="ECO:0007669"/>
    <property type="project" value="InterPro"/>
</dbReference>
<sequence>MIRLLLISLLPAALATPVLAQAADPHAGHQAATPAPPAAPADPHAGHSTPAPAAPGDPHAGHAMPSTATPPADPHAAHGATPPSAAPADPHAGHAMPATSGRPLTAAEQPVGSAPPPPPPTDNAADRVFERAAMDRARGIILEEHGGARVSKVMGNILEAKSDPKGGYRWDVEAWYGGDLNRFVVKTEGDGGREDGVEAAEVQALYSRAVARYTDVQVGVRQDFEPRGRTYATVGVESLFPYWFEAEGALFLSDKGDLLARIEGTYDLRLAQRLVLQPQAELGLSAQDIRETDTGSGFTHLEFGLRLRYEIRREFAPYIGVAYERSLGRTADFARAAGEDVESTSFVVGLRAWF</sequence>
<dbReference type="RefSeq" id="WP_012520460.1">
    <property type="nucleotide sequence ID" value="NC_011143.1"/>
</dbReference>
<dbReference type="InterPro" id="IPR036709">
    <property type="entry name" value="Autotransporte_beta_dom_sf"/>
</dbReference>
<dbReference type="SUPFAM" id="SSF103515">
    <property type="entry name" value="Autotransporter"/>
    <property type="match status" value="1"/>
</dbReference>
<feature type="compositionally biased region" description="Low complexity" evidence="1">
    <location>
        <begin position="41"/>
        <end position="70"/>
    </location>
</feature>
<dbReference type="KEGG" id="pzu:PHZ_p0218"/>
<dbReference type="Pfam" id="PF05275">
    <property type="entry name" value="CopB"/>
    <property type="match status" value="1"/>
</dbReference>
<feature type="region of interest" description="Disordered" evidence="1">
    <location>
        <begin position="25"/>
        <end position="125"/>
    </location>
</feature>
<accession>B4RII6</accession>
<dbReference type="GO" id="GO:0005507">
    <property type="term" value="F:copper ion binding"/>
    <property type="evidence" value="ECO:0007669"/>
    <property type="project" value="InterPro"/>
</dbReference>
<gene>
    <name evidence="3" type="ordered locus">PHZ_p0218</name>
</gene>
<feature type="signal peptide" evidence="2">
    <location>
        <begin position="1"/>
        <end position="22"/>
    </location>
</feature>
<proteinExistence type="predicted"/>
<protein>
    <submittedName>
        <fullName evidence="3">Copper resistance B protein</fullName>
    </submittedName>
</protein>
<name>B4RII6_PHEZH</name>
<dbReference type="InterPro" id="IPR007939">
    <property type="entry name" value="Cu-R_B_prcur"/>
</dbReference>
<geneLocation type="plasmid" evidence="4">
    <name>pHLK1</name>
</geneLocation>
<reference evidence="3 4" key="1">
    <citation type="journal article" date="2008" name="BMC Genomics">
        <title>Complete genome of Phenylobacterium zucineum - a novel facultative intracellular bacterium isolated from human erythroleukemia cell line K562.</title>
        <authorList>
            <person name="Luo Y."/>
            <person name="Xu X."/>
            <person name="Ding Z."/>
            <person name="Liu Z."/>
            <person name="Zhang B."/>
            <person name="Yan Z."/>
            <person name="Sun J."/>
            <person name="Hu S."/>
            <person name="Hu X."/>
        </authorList>
    </citation>
    <scope>NUCLEOTIDE SEQUENCE [LARGE SCALE GENOMIC DNA]</scope>
    <source>
        <strain evidence="4">HLK1</strain>
        <plasmid evidence="4">HLK1</plasmid>
        <plasmid evidence="4">Plasmid pHLK1</plasmid>
    </source>
</reference>
<dbReference type="GO" id="GO:0009279">
    <property type="term" value="C:cell outer membrane"/>
    <property type="evidence" value="ECO:0007669"/>
    <property type="project" value="InterPro"/>
</dbReference>
<dbReference type="OrthoDB" id="9778934at2"/>